<reference evidence="3 5" key="1">
    <citation type="submission" date="2020-10" db="EMBL/GenBank/DDBJ databases">
        <title>Phylogeny of dyella-like bacteria.</title>
        <authorList>
            <person name="Fu J."/>
        </authorList>
    </citation>
    <scope>NUCLEOTIDE SEQUENCE [LARGE SCALE GENOMIC DNA]</scope>
    <source>
        <strain evidence="3 5">KACC 19113</strain>
    </source>
</reference>
<evidence type="ECO:0000313" key="4">
    <source>
        <dbReference type="EMBL" id="MFK2879804.1"/>
    </source>
</evidence>
<comment type="caution">
    <text evidence="3">The sequence shown here is derived from an EMBL/GenBank/DDBJ whole genome shotgun (WGS) entry which is preliminary data.</text>
</comment>
<keyword evidence="5" id="KW-1185">Reference proteome</keyword>
<evidence type="ECO:0000256" key="1">
    <source>
        <dbReference type="SAM" id="SignalP"/>
    </source>
</evidence>
<evidence type="ECO:0000313" key="2">
    <source>
        <dbReference type="EMBL" id="MFK2875785.1"/>
    </source>
</evidence>
<dbReference type="RefSeq" id="WP_404611860.1">
    <property type="nucleotide sequence ID" value="NZ_JADIKK010000007.1"/>
</dbReference>
<dbReference type="EMBL" id="JADIKK010000007">
    <property type="protein sequence ID" value="MFK2875785.1"/>
    <property type="molecule type" value="Genomic_DNA"/>
</dbReference>
<proteinExistence type="predicted"/>
<sequence length="177" mass="19129">MAKQARNFASVTMAALMFCLAPHVFGTTAAPSCASDSASRQLDFWLGNWDVGAAGSSPASRSRVSLTLDQCMVIESWDGGRGHRGENMFAYSADDKSWHGLFVDNEGRVHVFTDGKASPGEAEFTGPSTGADGTMVLNRVRIVRISANKVEQTWEKSTDHGSTWSMAFLGEYSRAKP</sequence>
<dbReference type="EMBL" id="JADIKK010000008">
    <property type="protein sequence ID" value="MFK2879804.1"/>
    <property type="molecule type" value="Genomic_DNA"/>
</dbReference>
<accession>A0ABW8J526</accession>
<keyword evidence="1" id="KW-0732">Signal</keyword>
<name>A0ABW8J526_9GAMM</name>
<gene>
    <name evidence="2" type="ORF">ISP25_01695</name>
    <name evidence="3" type="ORF">ISP25_04055</name>
    <name evidence="4" type="ORF">ISP25_22315</name>
</gene>
<evidence type="ECO:0008006" key="6">
    <source>
        <dbReference type="Google" id="ProtNLM"/>
    </source>
</evidence>
<evidence type="ECO:0000313" key="3">
    <source>
        <dbReference type="EMBL" id="MFK2876239.1"/>
    </source>
</evidence>
<organism evidence="3 5">
    <name type="scientific">Rhodanobacter hydrolyticus</name>
    <dbReference type="NCBI Taxonomy" id="2250595"/>
    <lineage>
        <taxon>Bacteria</taxon>
        <taxon>Pseudomonadati</taxon>
        <taxon>Pseudomonadota</taxon>
        <taxon>Gammaproteobacteria</taxon>
        <taxon>Lysobacterales</taxon>
        <taxon>Rhodanobacteraceae</taxon>
        <taxon>Rhodanobacter</taxon>
    </lineage>
</organism>
<dbReference type="Proteomes" id="UP001620339">
    <property type="component" value="Unassembled WGS sequence"/>
</dbReference>
<feature type="signal peptide" evidence="1">
    <location>
        <begin position="1"/>
        <end position="29"/>
    </location>
</feature>
<protein>
    <recommendedName>
        <fullName evidence="6">DUF1579 domain-containing protein</fullName>
    </recommendedName>
</protein>
<dbReference type="EMBL" id="JADIKK010000008">
    <property type="protein sequence ID" value="MFK2876239.1"/>
    <property type="molecule type" value="Genomic_DNA"/>
</dbReference>
<evidence type="ECO:0000313" key="5">
    <source>
        <dbReference type="Proteomes" id="UP001620339"/>
    </source>
</evidence>
<feature type="chain" id="PRO_5045033840" description="DUF1579 domain-containing protein" evidence="1">
    <location>
        <begin position="30"/>
        <end position="177"/>
    </location>
</feature>